<dbReference type="PANTHER" id="PTHR48090">
    <property type="entry name" value="UNDECAPRENYL-PHOSPHATE 4-DEOXY-4-FORMAMIDO-L-ARABINOSE TRANSFERASE-RELATED"/>
    <property type="match status" value="1"/>
</dbReference>
<organism evidence="2">
    <name type="scientific">marine sediment metagenome</name>
    <dbReference type="NCBI Taxonomy" id="412755"/>
    <lineage>
        <taxon>unclassified sequences</taxon>
        <taxon>metagenomes</taxon>
        <taxon>ecological metagenomes</taxon>
    </lineage>
</organism>
<dbReference type="Gene3D" id="3.90.550.10">
    <property type="entry name" value="Spore Coat Polysaccharide Biosynthesis Protein SpsA, Chain A"/>
    <property type="match status" value="1"/>
</dbReference>
<dbReference type="PANTHER" id="PTHR48090:SF7">
    <property type="entry name" value="RFBJ PROTEIN"/>
    <property type="match status" value="1"/>
</dbReference>
<feature type="domain" description="Glycosyltransferase 2-like" evidence="1">
    <location>
        <begin position="8"/>
        <end position="84"/>
    </location>
</feature>
<reference evidence="2" key="1">
    <citation type="journal article" date="2014" name="Front. Microbiol.">
        <title>High frequency of phylogenetically diverse reductive dehalogenase-homologous genes in deep subseafloor sedimentary metagenomes.</title>
        <authorList>
            <person name="Kawai M."/>
            <person name="Futagami T."/>
            <person name="Toyoda A."/>
            <person name="Takaki Y."/>
            <person name="Nishi S."/>
            <person name="Hori S."/>
            <person name="Arai W."/>
            <person name="Tsubouchi T."/>
            <person name="Morono Y."/>
            <person name="Uchiyama I."/>
            <person name="Ito T."/>
            <person name="Fujiyama A."/>
            <person name="Inagaki F."/>
            <person name="Takami H."/>
        </authorList>
    </citation>
    <scope>NUCLEOTIDE SEQUENCE</scope>
    <source>
        <strain evidence="2">Expedition CK06-06</strain>
    </source>
</reference>
<feature type="non-terminal residue" evidence="2">
    <location>
        <position position="84"/>
    </location>
</feature>
<dbReference type="InterPro" id="IPR001173">
    <property type="entry name" value="Glyco_trans_2-like"/>
</dbReference>
<evidence type="ECO:0000259" key="1">
    <source>
        <dbReference type="Pfam" id="PF00535"/>
    </source>
</evidence>
<name>X0RUS5_9ZZZZ</name>
<comment type="caution">
    <text evidence="2">The sequence shown here is derived from an EMBL/GenBank/DDBJ whole genome shotgun (WGS) entry which is preliminary data.</text>
</comment>
<accession>X0RUS5</accession>
<dbReference type="SUPFAM" id="SSF53448">
    <property type="entry name" value="Nucleotide-diphospho-sugar transferases"/>
    <property type="match status" value="1"/>
</dbReference>
<dbReference type="EMBL" id="BARS01007572">
    <property type="protein sequence ID" value="GAF67482.1"/>
    <property type="molecule type" value="Genomic_DNA"/>
</dbReference>
<evidence type="ECO:0000313" key="2">
    <source>
        <dbReference type="EMBL" id="GAF67482.1"/>
    </source>
</evidence>
<sequence length="84" mass="8764">MSEHLEVSFVMPCLNEAETLDGCIRAAQECIDSNELRAEIIVADNGSTDGSQDIARNAGARVVNVPMRGYGAALLGGIDAALGE</sequence>
<dbReference type="InterPro" id="IPR050256">
    <property type="entry name" value="Glycosyltransferase_2"/>
</dbReference>
<proteinExistence type="predicted"/>
<dbReference type="AlphaFoldDB" id="X0RUS5"/>
<dbReference type="Pfam" id="PF00535">
    <property type="entry name" value="Glycos_transf_2"/>
    <property type="match status" value="1"/>
</dbReference>
<protein>
    <recommendedName>
        <fullName evidence="1">Glycosyltransferase 2-like domain-containing protein</fullName>
    </recommendedName>
</protein>
<dbReference type="InterPro" id="IPR029044">
    <property type="entry name" value="Nucleotide-diphossugar_trans"/>
</dbReference>
<gene>
    <name evidence="2" type="ORF">S01H1_14542</name>
</gene>